<evidence type="ECO:0000313" key="1">
    <source>
        <dbReference type="EMBL" id="QYY83047.1"/>
    </source>
</evidence>
<gene>
    <name evidence="1" type="ORF">J0G10_06230</name>
</gene>
<accession>A0ABX8YUA9</accession>
<proteinExistence type="predicted"/>
<evidence type="ECO:0000313" key="2">
    <source>
        <dbReference type="Proteomes" id="UP000824588"/>
    </source>
</evidence>
<keyword evidence="2" id="KW-1185">Reference proteome</keyword>
<dbReference type="Proteomes" id="UP000824588">
    <property type="component" value="Chromosome"/>
</dbReference>
<protein>
    <submittedName>
        <fullName evidence="1">Uncharacterized protein</fullName>
    </submittedName>
</protein>
<reference evidence="1 2" key="1">
    <citation type="journal article" date="2022" name="Int. J. Syst. Evol. Microbiol.">
        <title>Pseudomonas germanica sp. nov., isolated from Iris germanica rhizomes.</title>
        <authorList>
            <person name="Atanasov K.E."/>
            <person name="Galbis D.M."/>
            <person name="Gallego J."/>
            <person name="Serpico A."/>
            <person name="Bosch M."/>
            <person name="Altabella T."/>
            <person name="Ferrer A."/>
        </authorList>
    </citation>
    <scope>NUCLEOTIDE SEQUENCE [LARGE SCALE GENOMIC DNA]</scope>
    <source>
        <strain evidence="1 2">FIT28</strain>
    </source>
</reference>
<dbReference type="EMBL" id="CP071586">
    <property type="protein sequence ID" value="QYY83047.1"/>
    <property type="molecule type" value="Genomic_DNA"/>
</dbReference>
<name>A0ABX8YUA9_9PSED</name>
<sequence>MIELTAATFPSANHGFIACSSNPSPVNGVPVRIMIQPGMMAGDRIELKTQGYSTANGMDPVPGTETTVVYTLGSIGGESFVELNVGPYATAIKPIRSGSLGAQYSVERNGVDIGESKRALVKIDLNLPGGGTCPE</sequence>
<organism evidence="1 2">
    <name type="scientific">Pseudomonas germanica</name>
    <dbReference type="NCBI Taxonomy" id="2815720"/>
    <lineage>
        <taxon>Bacteria</taxon>
        <taxon>Pseudomonadati</taxon>
        <taxon>Pseudomonadota</taxon>
        <taxon>Gammaproteobacteria</taxon>
        <taxon>Pseudomonadales</taxon>
        <taxon>Pseudomonadaceae</taxon>
        <taxon>Pseudomonas</taxon>
    </lineage>
</organism>
<dbReference type="RefSeq" id="WP_220558054.1">
    <property type="nucleotide sequence ID" value="NZ_CP071586.1"/>
</dbReference>